<reference evidence="1" key="1">
    <citation type="submission" date="2023-06" db="EMBL/GenBank/DDBJ databases">
        <authorList>
            <consortium name="Lawrence Berkeley National Laboratory"/>
            <person name="Ahrendt S."/>
            <person name="Sahu N."/>
            <person name="Indic B."/>
            <person name="Wong-Bajracharya J."/>
            <person name="Merenyi Z."/>
            <person name="Ke H.-M."/>
            <person name="Monk M."/>
            <person name="Kocsube S."/>
            <person name="Drula E."/>
            <person name="Lipzen A."/>
            <person name="Balint B."/>
            <person name="Henrissat B."/>
            <person name="Andreopoulos B."/>
            <person name="Martin F.M."/>
            <person name="Harder C.B."/>
            <person name="Rigling D."/>
            <person name="Ford K.L."/>
            <person name="Foster G.D."/>
            <person name="Pangilinan J."/>
            <person name="Papanicolaou A."/>
            <person name="Barry K."/>
            <person name="LaButti K."/>
            <person name="Viragh M."/>
            <person name="Koriabine M."/>
            <person name="Yan M."/>
            <person name="Riley R."/>
            <person name="Champramary S."/>
            <person name="Plett K.L."/>
            <person name="Tsai I.J."/>
            <person name="Slot J."/>
            <person name="Sipos G."/>
            <person name="Plett J."/>
            <person name="Nagy L.G."/>
            <person name="Grigoriev I.V."/>
        </authorList>
    </citation>
    <scope>NUCLEOTIDE SEQUENCE</scope>
    <source>
        <strain evidence="1">FPL87.14</strain>
    </source>
</reference>
<dbReference type="Proteomes" id="UP001175226">
    <property type="component" value="Unassembled WGS sequence"/>
</dbReference>
<evidence type="ECO:0000313" key="1">
    <source>
        <dbReference type="EMBL" id="KAK0431990.1"/>
    </source>
</evidence>
<accession>A0AA39MFV6</accession>
<name>A0AA39MFV6_9AGAR</name>
<dbReference type="EMBL" id="JAUEPT010000103">
    <property type="protein sequence ID" value="KAK0431990.1"/>
    <property type="molecule type" value="Genomic_DNA"/>
</dbReference>
<organism evidence="1 2">
    <name type="scientific">Armillaria borealis</name>
    <dbReference type="NCBI Taxonomy" id="47425"/>
    <lineage>
        <taxon>Eukaryota</taxon>
        <taxon>Fungi</taxon>
        <taxon>Dikarya</taxon>
        <taxon>Basidiomycota</taxon>
        <taxon>Agaricomycotina</taxon>
        <taxon>Agaricomycetes</taxon>
        <taxon>Agaricomycetidae</taxon>
        <taxon>Agaricales</taxon>
        <taxon>Marasmiineae</taxon>
        <taxon>Physalacriaceae</taxon>
        <taxon>Armillaria</taxon>
    </lineage>
</organism>
<sequence length="345" mass="38145">MSQTDGRYTPVEEGRDGSQCVIQEPGSGAFQAEEKLSIVHDQTVDTTTIPLAVRVFARPLVGIHPARRVTQESKPITPMRLGMTSWRSEELQTLLCQCRLDPADIVISTTSTVKKQALAPGQPPYLLSQRQLLADLLGRPQKPFSSSRYILTTSGSSTRRMHGLRLVALGIRRKAESYFSNSALNLDRLNRSLWSSNMDMASSTVVVKSRTAVLGFQREIFKCRAMWLGTRKTRRVESHAGDTIEHCLSTAVHRALYPVHLAVSSGYCSEKRATANNLCPEIRASLRIIKGLRRLDTDTSKIEGPGIDDFLAAENLRHDTTHELATALKSQGDSRSLLIHALAAN</sequence>
<comment type="caution">
    <text evidence="1">The sequence shown here is derived from an EMBL/GenBank/DDBJ whole genome shotgun (WGS) entry which is preliminary data.</text>
</comment>
<proteinExistence type="predicted"/>
<gene>
    <name evidence="1" type="ORF">EV421DRAFT_2024249</name>
</gene>
<protein>
    <submittedName>
        <fullName evidence="1">Uncharacterized protein</fullName>
    </submittedName>
</protein>
<evidence type="ECO:0000313" key="2">
    <source>
        <dbReference type="Proteomes" id="UP001175226"/>
    </source>
</evidence>
<dbReference type="AlphaFoldDB" id="A0AA39MFV6"/>
<keyword evidence="2" id="KW-1185">Reference proteome</keyword>